<dbReference type="OrthoDB" id="28092at2759"/>
<dbReference type="InParanoid" id="A0A6L2Q1T7"/>
<dbReference type="AlphaFoldDB" id="A0A6L2Q1T7"/>
<dbReference type="PANTHER" id="PTHR21573:SF0">
    <property type="entry name" value="ER MEMBRANE PROTEIN COMPLEX SUBUNIT 1"/>
    <property type="match status" value="1"/>
</dbReference>
<evidence type="ECO:0000256" key="7">
    <source>
        <dbReference type="ARBA" id="ARBA00022824"/>
    </source>
</evidence>
<evidence type="ECO:0000256" key="2">
    <source>
        <dbReference type="ARBA" id="ARBA00007904"/>
    </source>
</evidence>
<name>A0A6L2Q1T7_COPFO</name>
<feature type="transmembrane region" description="Helical" evidence="11">
    <location>
        <begin position="858"/>
        <end position="877"/>
    </location>
</feature>
<dbReference type="InterPro" id="IPR058545">
    <property type="entry name" value="Beta-prop_EMC1_1st"/>
</dbReference>
<sequence length="891" mass="97960">MSSFRRQSYVGKLKFAHLDAASTIKKVFVATEENVVAALNLKSGHILWRHVLEKAEQGEIQFMGGGDDDIVTVSGRNFVVVRTWDAHSGYLNSEWTVTQTSNSRLIDMKWFLLQKQLFQVVPVARSHITITAYNMSAGTRLSSHDIPAPWIAEGSRCVLAVPYLACLEAAEQEVFLHSVSLTGVDVQTKSLSAVLGETKADVTLETVGGSQPAVALATVGSPKKHVLLLKADGFTLFPQQLSVASKLCITLNEKSSIIIEALFIEGWLKLSGYETDTGMELSDLAGKSKYPTGLGEGSVAAAVCSPRKDKGRGCHILLATDDHAIALIFHPGKILWVREEALASVAAVDSLDLPVSDTDAAIEKEFDHKESEYAGFLGMFLHRLASQMLQLRALLLTILGLGEPPSAGQRAGLVRDEFGLHKMIVVASSAGKIFGIDNLSGEIIWQQRLENVKPYVDQAVGKNQVPFFVQRTARHFPSPAQCALLLKHKVTGEGVLFVFNPITGQPLADPDGLIRLGYKVKQSLLLHESNKESLRGILLLDNEDNLHVYPESTQSVVVSVAATTFIFTVDPDTGVLVGYSLALSTKQKLIASRVWEIKLTQGSQHITAAVSKNSIEKVHSQGRVLGDRSVLYKYINPNLVAVLTQGYDPVHKQFLNIYLIDAVSGSVVFSISHKRAREPVHIIHSENWLLYSYFSDKSRRTEIVTLELYEGKVQSNTTAFSSVAAPLQPIVDRQAYILPGMIESMTETITEKGITSKHILVALANGGILEIPWVFVDPRRPITVTPEMREEGVIPYMPELPMPSESIINYNQTVQRVKGIHTTPSGLESTCLVFVYGLDLFYTRVAPSKTFDLLKEDFDHFLITAVLLGLLVTSYITKKLASRKALKQAWK</sequence>
<evidence type="ECO:0000256" key="3">
    <source>
        <dbReference type="ARBA" id="ARBA00011276"/>
    </source>
</evidence>
<evidence type="ECO:0000256" key="8">
    <source>
        <dbReference type="ARBA" id="ARBA00022989"/>
    </source>
</evidence>
<evidence type="ECO:0000256" key="11">
    <source>
        <dbReference type="SAM" id="Phobius"/>
    </source>
</evidence>
<dbReference type="InterPro" id="IPR018391">
    <property type="entry name" value="PQQ_b-propeller_rpt"/>
</dbReference>
<dbReference type="GO" id="GO:0034975">
    <property type="term" value="P:protein folding in endoplasmic reticulum"/>
    <property type="evidence" value="ECO:0007669"/>
    <property type="project" value="TreeGrafter"/>
</dbReference>
<evidence type="ECO:0000256" key="1">
    <source>
        <dbReference type="ARBA" id="ARBA00004115"/>
    </source>
</evidence>
<evidence type="ECO:0000256" key="10">
    <source>
        <dbReference type="ARBA" id="ARBA00023180"/>
    </source>
</evidence>
<dbReference type="FunCoup" id="A0A6L2Q1T7">
    <property type="interactions" value="2237"/>
</dbReference>
<comment type="caution">
    <text evidence="14">The sequence shown here is derived from an EMBL/GenBank/DDBJ whole genome shotgun (WGS) entry which is preliminary data.</text>
</comment>
<dbReference type="PANTHER" id="PTHR21573">
    <property type="entry name" value="ER MEMBRANE PROTEIN COMPLEX SUBUNIT 1"/>
    <property type="match status" value="1"/>
</dbReference>
<proteinExistence type="inferred from homology"/>
<evidence type="ECO:0000256" key="4">
    <source>
        <dbReference type="ARBA" id="ARBA00020824"/>
    </source>
</evidence>
<evidence type="ECO:0000259" key="12">
    <source>
        <dbReference type="Pfam" id="PF07774"/>
    </source>
</evidence>
<keyword evidence="7" id="KW-0256">Endoplasmic reticulum</keyword>
<reference evidence="15" key="1">
    <citation type="submission" date="2020-01" db="EMBL/GenBank/DDBJ databases">
        <title>Draft genome sequence of the Termite Coptotermes fromosanus.</title>
        <authorList>
            <person name="Itakura S."/>
            <person name="Yosikawa Y."/>
            <person name="Umezawa K."/>
        </authorList>
    </citation>
    <scope>NUCLEOTIDE SEQUENCE [LARGE SCALE GENOMIC DNA]</scope>
</reference>
<comment type="similarity">
    <text evidence="2">Belongs to the EMC1 family.</text>
</comment>
<organism evidence="14 15">
    <name type="scientific">Coptotermes formosanus</name>
    <name type="common">Formosan subterranean termite</name>
    <dbReference type="NCBI Taxonomy" id="36987"/>
    <lineage>
        <taxon>Eukaryota</taxon>
        <taxon>Metazoa</taxon>
        <taxon>Ecdysozoa</taxon>
        <taxon>Arthropoda</taxon>
        <taxon>Hexapoda</taxon>
        <taxon>Insecta</taxon>
        <taxon>Pterygota</taxon>
        <taxon>Neoptera</taxon>
        <taxon>Polyneoptera</taxon>
        <taxon>Dictyoptera</taxon>
        <taxon>Blattodea</taxon>
        <taxon>Blattoidea</taxon>
        <taxon>Termitoidae</taxon>
        <taxon>Rhinotermitidae</taxon>
        <taxon>Coptotermes</taxon>
    </lineage>
</organism>
<keyword evidence="9 11" id="KW-0472">Membrane</keyword>
<dbReference type="InterPro" id="IPR026895">
    <property type="entry name" value="EMC1"/>
</dbReference>
<dbReference type="EMBL" id="BLKM01000702">
    <property type="protein sequence ID" value="GFG37482.1"/>
    <property type="molecule type" value="Genomic_DNA"/>
</dbReference>
<gene>
    <name evidence="14" type="ORF">Cfor_09545</name>
</gene>
<evidence type="ECO:0000259" key="13">
    <source>
        <dbReference type="Pfam" id="PF25293"/>
    </source>
</evidence>
<dbReference type="Pfam" id="PF25293">
    <property type="entry name" value="Beta-prop_EMC1_N"/>
    <property type="match status" value="2"/>
</dbReference>
<keyword evidence="10" id="KW-0325">Glycoprotein</keyword>
<evidence type="ECO:0000256" key="9">
    <source>
        <dbReference type="ARBA" id="ARBA00023136"/>
    </source>
</evidence>
<dbReference type="GO" id="GO:0072546">
    <property type="term" value="C:EMC complex"/>
    <property type="evidence" value="ECO:0007669"/>
    <property type="project" value="InterPro"/>
</dbReference>
<comment type="subcellular location">
    <subcellularLocation>
        <location evidence="1">Endoplasmic reticulum membrane</location>
        <topology evidence="1">Single-pass type I membrane protein</topology>
    </subcellularLocation>
</comment>
<keyword evidence="5 11" id="KW-0812">Transmembrane</keyword>
<evidence type="ECO:0000313" key="15">
    <source>
        <dbReference type="Proteomes" id="UP000502823"/>
    </source>
</evidence>
<comment type="subunit">
    <text evidence="3">Component of the ER membrane protein complex (EMC).</text>
</comment>
<feature type="domain" description="EMC1 first beta-propeller" evidence="13">
    <location>
        <begin position="6"/>
        <end position="104"/>
    </location>
</feature>
<dbReference type="SMART" id="SM00564">
    <property type="entry name" value="PQQ"/>
    <property type="match status" value="2"/>
</dbReference>
<dbReference type="Proteomes" id="UP000502823">
    <property type="component" value="Unassembled WGS sequence"/>
</dbReference>
<dbReference type="SUPFAM" id="SSF50998">
    <property type="entry name" value="Quinoprotein alcohol dehydrogenase-like"/>
    <property type="match status" value="1"/>
</dbReference>
<evidence type="ECO:0000256" key="5">
    <source>
        <dbReference type="ARBA" id="ARBA00022692"/>
    </source>
</evidence>
<evidence type="ECO:0000256" key="6">
    <source>
        <dbReference type="ARBA" id="ARBA00022729"/>
    </source>
</evidence>
<dbReference type="InterPro" id="IPR011047">
    <property type="entry name" value="Quinoprotein_ADH-like_sf"/>
</dbReference>
<accession>A0A6L2Q1T7</accession>
<dbReference type="InterPro" id="IPR011678">
    <property type="entry name" value="EMC1_C"/>
</dbReference>
<protein>
    <recommendedName>
        <fullName evidence="4">ER membrane protein complex subunit 1</fullName>
    </recommendedName>
</protein>
<keyword evidence="8 11" id="KW-1133">Transmembrane helix</keyword>
<keyword evidence="15" id="KW-1185">Reference proteome</keyword>
<feature type="domain" description="EMC1 first beta-propeller" evidence="13">
    <location>
        <begin position="117"/>
        <end position="340"/>
    </location>
</feature>
<keyword evidence="6" id="KW-0732">Signal</keyword>
<feature type="domain" description="ER membrane protein complex subunit 1 C-terminal" evidence="12">
    <location>
        <begin position="685"/>
        <end position="890"/>
    </location>
</feature>
<dbReference type="Pfam" id="PF07774">
    <property type="entry name" value="EMC1_C"/>
    <property type="match status" value="1"/>
</dbReference>
<evidence type="ECO:0000313" key="14">
    <source>
        <dbReference type="EMBL" id="GFG37482.1"/>
    </source>
</evidence>